<keyword evidence="2" id="KW-0808">Transferase</keyword>
<dbReference type="PANTHER" id="PTHR44167">
    <property type="entry name" value="OVARIAN-SPECIFIC SERINE/THREONINE-PROTEIN KINASE LOK-RELATED"/>
    <property type="match status" value="1"/>
</dbReference>
<dbReference type="PANTHER" id="PTHR44167:SF24">
    <property type="entry name" value="SERINE_THREONINE-PROTEIN KINASE CHK2"/>
    <property type="match status" value="1"/>
</dbReference>
<reference evidence="2 3" key="1">
    <citation type="submission" date="2020-08" db="EMBL/GenBank/DDBJ databases">
        <title>Genome public.</title>
        <authorList>
            <person name="Liu C."/>
            <person name="Sun Q."/>
        </authorList>
    </citation>
    <scope>NUCLEOTIDE SEQUENCE [LARGE SCALE GENOMIC DNA]</scope>
    <source>
        <strain evidence="2 3">NSJ-6</strain>
    </source>
</reference>
<comment type="caution">
    <text evidence="2">The sequence shown here is derived from an EMBL/GenBank/DDBJ whole genome shotgun (WGS) entry which is preliminary data.</text>
</comment>
<keyword evidence="2" id="KW-0418">Kinase</keyword>
<dbReference type="PROSITE" id="PS50011">
    <property type="entry name" value="PROTEIN_KINASE_DOM"/>
    <property type="match status" value="1"/>
</dbReference>
<dbReference type="InterPro" id="IPR008271">
    <property type="entry name" value="Ser/Thr_kinase_AS"/>
</dbReference>
<gene>
    <name evidence="2" type="ORF">H8S20_06655</name>
</gene>
<evidence type="ECO:0000313" key="3">
    <source>
        <dbReference type="Proteomes" id="UP000596929"/>
    </source>
</evidence>
<dbReference type="Proteomes" id="UP000596929">
    <property type="component" value="Unassembled WGS sequence"/>
</dbReference>
<dbReference type="EMBL" id="JACOOO010000012">
    <property type="protein sequence ID" value="MBC5628576.1"/>
    <property type="molecule type" value="Genomic_DNA"/>
</dbReference>
<proteinExistence type="predicted"/>
<dbReference type="InterPro" id="IPR011009">
    <property type="entry name" value="Kinase-like_dom_sf"/>
</dbReference>
<dbReference type="InterPro" id="IPR000719">
    <property type="entry name" value="Prot_kinase_dom"/>
</dbReference>
<dbReference type="SUPFAM" id="SSF56112">
    <property type="entry name" value="Protein kinase-like (PK-like)"/>
    <property type="match status" value="1"/>
</dbReference>
<keyword evidence="3" id="KW-1185">Reference proteome</keyword>
<name>A0ABR7DB06_9CLOT</name>
<sequence length="364" mass="42049">MWTSKGSRIPNTQVFVNENSEEVVAPIKIGNRYEVYDVLSVSGGFGVILKAKDTRLGDRTVLVKARRYDKENGLFSYEKDRSRVERIEKIRQVTRFEYDCLIDFKTLGEGRIPNVNDIVEDFCPSIYGPHLSTDGNLFVCSDYIAYNEPYIIMQMINGINLSDYLKCGIKNIMISRNYKHYKSWERDVLQYSLQLATILGGFHKKDIENYNRYYIYQDLKPENIIITDNLFLTLLDFGAMTMVIEDANGNSKSNIEGCGSPGVGTWGYKAPEMNNPSKLAKLDRRVDIYSLGASMYHMLTGENLSLTLKDEYEKIPVNNLKEFRCTEYTYKIVKRCTEYNPSERYNDMMEVKNDIYNAFMSIKG</sequence>
<protein>
    <submittedName>
        <fullName evidence="2">Protein kinase</fullName>
    </submittedName>
</protein>
<feature type="domain" description="Protein kinase" evidence="1">
    <location>
        <begin position="34"/>
        <end position="360"/>
    </location>
</feature>
<dbReference type="Gene3D" id="1.10.510.10">
    <property type="entry name" value="Transferase(Phosphotransferase) domain 1"/>
    <property type="match status" value="1"/>
</dbReference>
<dbReference type="GO" id="GO:0016301">
    <property type="term" value="F:kinase activity"/>
    <property type="evidence" value="ECO:0007669"/>
    <property type="project" value="UniProtKB-KW"/>
</dbReference>
<evidence type="ECO:0000259" key="1">
    <source>
        <dbReference type="PROSITE" id="PS50011"/>
    </source>
</evidence>
<evidence type="ECO:0000313" key="2">
    <source>
        <dbReference type="EMBL" id="MBC5628576.1"/>
    </source>
</evidence>
<dbReference type="Pfam" id="PF00069">
    <property type="entry name" value="Pkinase"/>
    <property type="match status" value="1"/>
</dbReference>
<dbReference type="SMART" id="SM00220">
    <property type="entry name" value="S_TKc"/>
    <property type="match status" value="1"/>
</dbReference>
<organism evidence="2 3">
    <name type="scientific">Clostridium hominis</name>
    <dbReference type="NCBI Taxonomy" id="2763036"/>
    <lineage>
        <taxon>Bacteria</taxon>
        <taxon>Bacillati</taxon>
        <taxon>Bacillota</taxon>
        <taxon>Clostridia</taxon>
        <taxon>Eubacteriales</taxon>
        <taxon>Clostridiaceae</taxon>
        <taxon>Clostridium</taxon>
    </lineage>
</organism>
<dbReference type="RefSeq" id="WP_186859614.1">
    <property type="nucleotide sequence ID" value="NZ_JACOOO010000012.1"/>
</dbReference>
<dbReference type="PROSITE" id="PS00108">
    <property type="entry name" value="PROTEIN_KINASE_ST"/>
    <property type="match status" value="1"/>
</dbReference>
<accession>A0ABR7DB06</accession>